<evidence type="ECO:0000256" key="1">
    <source>
        <dbReference type="SAM" id="SignalP"/>
    </source>
</evidence>
<protein>
    <submittedName>
        <fullName evidence="2">Uncharacterized protein</fullName>
    </submittedName>
</protein>
<feature type="signal peptide" evidence="1">
    <location>
        <begin position="1"/>
        <end position="22"/>
    </location>
</feature>
<name>A0AAV7U8M4_PLEWA</name>
<evidence type="ECO:0000313" key="2">
    <source>
        <dbReference type="EMBL" id="KAJ1185422.1"/>
    </source>
</evidence>
<proteinExistence type="predicted"/>
<keyword evidence="1" id="KW-0732">Signal</keyword>
<comment type="caution">
    <text evidence="2">The sequence shown here is derived from an EMBL/GenBank/DDBJ whole genome shotgun (WGS) entry which is preliminary data.</text>
</comment>
<sequence length="282" mass="29728">MGQSGRLWWKFLNLRFITGVLPSLLMRWSQEPPLAQARVANRGQIFREESRGSNALPGPRALANHPPPRVAPFTPIPGGVTSGASVGHLRAPRATPCAQVLGVDRPAAPRHQVSSHLDFQELLIGPAGFGPPDQLSCETECVCVGGDKAATWPLVQHRASPPTCVAPVSGPGHSLWHGQTRLVPTSSHSLSAAISDMGCHRSSRRSTASGGALSSKDPEGALPLYSGSVRLSCRVPAAAILLFQFLCIAFSSPLASGPKSVAIRGLDLSSDSRGGHRTPPQY</sequence>
<feature type="non-terminal residue" evidence="2">
    <location>
        <position position="282"/>
    </location>
</feature>
<dbReference type="Proteomes" id="UP001066276">
    <property type="component" value="Chromosome 3_1"/>
</dbReference>
<organism evidence="2 3">
    <name type="scientific">Pleurodeles waltl</name>
    <name type="common">Iberian ribbed newt</name>
    <dbReference type="NCBI Taxonomy" id="8319"/>
    <lineage>
        <taxon>Eukaryota</taxon>
        <taxon>Metazoa</taxon>
        <taxon>Chordata</taxon>
        <taxon>Craniata</taxon>
        <taxon>Vertebrata</taxon>
        <taxon>Euteleostomi</taxon>
        <taxon>Amphibia</taxon>
        <taxon>Batrachia</taxon>
        <taxon>Caudata</taxon>
        <taxon>Salamandroidea</taxon>
        <taxon>Salamandridae</taxon>
        <taxon>Pleurodelinae</taxon>
        <taxon>Pleurodeles</taxon>
    </lineage>
</organism>
<accession>A0AAV7U8M4</accession>
<dbReference type="AlphaFoldDB" id="A0AAV7U8M4"/>
<dbReference type="EMBL" id="JANPWB010000005">
    <property type="protein sequence ID" value="KAJ1185422.1"/>
    <property type="molecule type" value="Genomic_DNA"/>
</dbReference>
<feature type="chain" id="PRO_5043630801" evidence="1">
    <location>
        <begin position="23"/>
        <end position="282"/>
    </location>
</feature>
<gene>
    <name evidence="2" type="ORF">NDU88_002215</name>
</gene>
<keyword evidence="3" id="KW-1185">Reference proteome</keyword>
<evidence type="ECO:0000313" key="3">
    <source>
        <dbReference type="Proteomes" id="UP001066276"/>
    </source>
</evidence>
<reference evidence="2" key="1">
    <citation type="journal article" date="2022" name="bioRxiv">
        <title>Sequencing and chromosome-scale assembly of the giantPleurodeles waltlgenome.</title>
        <authorList>
            <person name="Brown T."/>
            <person name="Elewa A."/>
            <person name="Iarovenko S."/>
            <person name="Subramanian E."/>
            <person name="Araus A.J."/>
            <person name="Petzold A."/>
            <person name="Susuki M."/>
            <person name="Suzuki K.-i.T."/>
            <person name="Hayashi T."/>
            <person name="Toyoda A."/>
            <person name="Oliveira C."/>
            <person name="Osipova E."/>
            <person name="Leigh N.D."/>
            <person name="Simon A."/>
            <person name="Yun M.H."/>
        </authorList>
    </citation>
    <scope>NUCLEOTIDE SEQUENCE</scope>
    <source>
        <strain evidence="2">20211129_DDA</strain>
        <tissue evidence="2">Liver</tissue>
    </source>
</reference>